<sequence length="401" mass="42687">MTSETSGARPILIAGAGIGGLTAAITLARAGRQVAILERRTRVEEAGAGIQLSPNASRVLVGLGLGAALSRAAGEPERLVVRSGRNGRVLSEMPLGDAMRRRHGAPYLLVHRADLQMALLDVARSDPNIRLAFGRTVSSVDTEGDEVSVAVEAAGGPETVRGSLLIGADGLWSRVAPAIGDHTEAEFIGHVAWRATVPAEAAPAALRAQETGLWLGRDAHVVHYPLRGGRVVNIVAVMRDRDAARGWSRPGDPAVFAARFRGWAPELRDLLAAAPEWQVWSLFDRAPRQTWAAGRVALLGDAAHPVLPFLAQGGALAIEDAAVLARELARAPQDVPAALAAYQADRRPRARQVQAAARQNGRAYHMGFPLTVGRDLVLRGLSGQGMLKRYDWLYGWKPEGA</sequence>
<accession>A0AAU7J9Z2</accession>
<evidence type="ECO:0000313" key="7">
    <source>
        <dbReference type="EMBL" id="XBO37183.1"/>
    </source>
</evidence>
<dbReference type="SUPFAM" id="SSF51905">
    <property type="entry name" value="FAD/NAD(P)-binding domain"/>
    <property type="match status" value="1"/>
</dbReference>
<dbReference type="PANTHER" id="PTHR13789">
    <property type="entry name" value="MONOOXYGENASE"/>
    <property type="match status" value="1"/>
</dbReference>
<dbReference type="InterPro" id="IPR036188">
    <property type="entry name" value="FAD/NAD-bd_sf"/>
</dbReference>
<evidence type="ECO:0000256" key="5">
    <source>
        <dbReference type="ARBA" id="ARBA00023033"/>
    </source>
</evidence>
<dbReference type="RefSeq" id="WP_406854002.1">
    <property type="nucleotide sequence ID" value="NZ_CP157484.1"/>
</dbReference>
<dbReference type="Pfam" id="PF01494">
    <property type="entry name" value="FAD_binding_3"/>
    <property type="match status" value="1"/>
</dbReference>
<organism evidence="7">
    <name type="scientific">Alsobacter sp. KACC 23698</name>
    <dbReference type="NCBI Taxonomy" id="3149229"/>
    <lineage>
        <taxon>Bacteria</taxon>
        <taxon>Pseudomonadati</taxon>
        <taxon>Pseudomonadota</taxon>
        <taxon>Alphaproteobacteria</taxon>
        <taxon>Hyphomicrobiales</taxon>
        <taxon>Alsobacteraceae</taxon>
        <taxon>Alsobacter</taxon>
    </lineage>
</organism>
<evidence type="ECO:0000259" key="6">
    <source>
        <dbReference type="Pfam" id="PF01494"/>
    </source>
</evidence>
<evidence type="ECO:0000256" key="2">
    <source>
        <dbReference type="ARBA" id="ARBA00022630"/>
    </source>
</evidence>
<evidence type="ECO:0000256" key="4">
    <source>
        <dbReference type="ARBA" id="ARBA00023002"/>
    </source>
</evidence>
<dbReference type="PANTHER" id="PTHR13789:SF318">
    <property type="entry name" value="GERANYLGERANYL DIPHOSPHATE REDUCTASE"/>
    <property type="match status" value="1"/>
</dbReference>
<evidence type="ECO:0000256" key="1">
    <source>
        <dbReference type="ARBA" id="ARBA00001974"/>
    </source>
</evidence>
<dbReference type="PRINTS" id="PR00420">
    <property type="entry name" value="RNGMNOXGNASE"/>
</dbReference>
<protein>
    <submittedName>
        <fullName evidence="7">FAD-dependent monooxygenase</fullName>
    </submittedName>
</protein>
<name>A0AAU7J9Z2_9HYPH</name>
<keyword evidence="5 7" id="KW-0503">Monooxygenase</keyword>
<evidence type="ECO:0000256" key="3">
    <source>
        <dbReference type="ARBA" id="ARBA00022827"/>
    </source>
</evidence>
<feature type="domain" description="FAD-binding" evidence="6">
    <location>
        <begin position="10"/>
        <end position="355"/>
    </location>
</feature>
<dbReference type="EMBL" id="CP157484">
    <property type="protein sequence ID" value="XBO37183.1"/>
    <property type="molecule type" value="Genomic_DNA"/>
</dbReference>
<reference evidence="7" key="1">
    <citation type="submission" date="2024-05" db="EMBL/GenBank/DDBJ databases">
        <authorList>
            <person name="Kim S."/>
            <person name="Heo J."/>
            <person name="Choi H."/>
            <person name="Choi Y."/>
            <person name="Kwon S.-W."/>
            <person name="Kim Y."/>
        </authorList>
    </citation>
    <scope>NUCLEOTIDE SEQUENCE</scope>
    <source>
        <strain evidence="7">KACC 23698</strain>
    </source>
</reference>
<dbReference type="Gene3D" id="3.50.50.60">
    <property type="entry name" value="FAD/NAD(P)-binding domain"/>
    <property type="match status" value="1"/>
</dbReference>
<keyword evidence="4" id="KW-0560">Oxidoreductase</keyword>
<proteinExistence type="predicted"/>
<dbReference type="GO" id="GO:0071949">
    <property type="term" value="F:FAD binding"/>
    <property type="evidence" value="ECO:0007669"/>
    <property type="project" value="InterPro"/>
</dbReference>
<dbReference type="SUPFAM" id="SSF54373">
    <property type="entry name" value="FAD-linked reductases, C-terminal domain"/>
    <property type="match status" value="1"/>
</dbReference>
<dbReference type="AlphaFoldDB" id="A0AAU7J9Z2"/>
<dbReference type="InterPro" id="IPR002938">
    <property type="entry name" value="FAD-bd"/>
</dbReference>
<gene>
    <name evidence="7" type="ORF">ABEG18_15745</name>
</gene>
<dbReference type="InterPro" id="IPR050493">
    <property type="entry name" value="FAD-dep_Monooxygenase_BioMet"/>
</dbReference>
<keyword evidence="3" id="KW-0274">FAD</keyword>
<comment type="cofactor">
    <cofactor evidence="1">
        <name>FAD</name>
        <dbReference type="ChEBI" id="CHEBI:57692"/>
    </cofactor>
</comment>
<dbReference type="GO" id="GO:0004497">
    <property type="term" value="F:monooxygenase activity"/>
    <property type="evidence" value="ECO:0007669"/>
    <property type="project" value="UniProtKB-KW"/>
</dbReference>
<keyword evidence="2" id="KW-0285">Flavoprotein</keyword>